<dbReference type="Pfam" id="PF03372">
    <property type="entry name" value="Exo_endo_phos"/>
    <property type="match status" value="1"/>
</dbReference>
<dbReference type="KEGG" id="xba:C7S18_19185"/>
<dbReference type="PANTHER" id="PTHR42834">
    <property type="entry name" value="ENDONUCLEASE/EXONUCLEASE/PHOSPHATASE FAMILY PROTEIN (AFU_ORTHOLOGUE AFUA_3G09210)"/>
    <property type="match status" value="1"/>
</dbReference>
<feature type="domain" description="Endonuclease/exonuclease/phosphatase" evidence="2">
    <location>
        <begin position="497"/>
        <end position="592"/>
    </location>
</feature>
<proteinExistence type="predicted"/>
<accession>A0A2P1PWC7</accession>
<dbReference type="Gene3D" id="3.60.10.10">
    <property type="entry name" value="Endonuclease/exonuclease/phosphatase"/>
    <property type="match status" value="1"/>
</dbReference>
<evidence type="ECO:0000256" key="1">
    <source>
        <dbReference type="SAM" id="SignalP"/>
    </source>
</evidence>
<feature type="chain" id="PRO_5015155424" description="Endonuclease/exonuclease/phosphatase domain-containing protein" evidence="1">
    <location>
        <begin position="27"/>
        <end position="659"/>
    </location>
</feature>
<dbReference type="AlphaFoldDB" id="A0A2P1PWC7"/>
<evidence type="ECO:0000313" key="3">
    <source>
        <dbReference type="EMBL" id="AVP99161.1"/>
    </source>
</evidence>
<protein>
    <recommendedName>
        <fullName evidence="2">Endonuclease/exonuclease/phosphatase domain-containing protein</fullName>
    </recommendedName>
</protein>
<gene>
    <name evidence="3" type="ORF">C7S18_19185</name>
</gene>
<dbReference type="SUPFAM" id="SSF56219">
    <property type="entry name" value="DNase I-like"/>
    <property type="match status" value="1"/>
</dbReference>
<evidence type="ECO:0000259" key="2">
    <source>
        <dbReference type="Pfam" id="PF03372"/>
    </source>
</evidence>
<evidence type="ECO:0000313" key="4">
    <source>
        <dbReference type="Proteomes" id="UP000241074"/>
    </source>
</evidence>
<dbReference type="OrthoDB" id="9800417at2"/>
<dbReference type="Proteomes" id="UP000241074">
    <property type="component" value="Chromosome"/>
</dbReference>
<dbReference type="PANTHER" id="PTHR42834:SF1">
    <property type="entry name" value="ENDONUCLEASE_EXONUCLEASE_PHOSPHATASE FAMILY PROTEIN (AFU_ORTHOLOGUE AFUA_3G09210)"/>
    <property type="match status" value="1"/>
</dbReference>
<dbReference type="InterPro" id="IPR036691">
    <property type="entry name" value="Endo/exonu/phosph_ase_sf"/>
</dbReference>
<dbReference type="RefSeq" id="WP_106893081.1">
    <property type="nucleotide sequence ID" value="NZ_CP027860.1"/>
</dbReference>
<keyword evidence="1" id="KW-0732">Signal</keyword>
<dbReference type="CDD" id="cd04486">
    <property type="entry name" value="YhcR_OBF_like"/>
    <property type="match status" value="1"/>
</dbReference>
<reference evidence="3 4" key="2">
    <citation type="submission" date="2018-03" db="EMBL/GenBank/DDBJ databases">
        <authorList>
            <person name="Keele B.F."/>
        </authorList>
    </citation>
    <scope>NUCLEOTIDE SEQUENCE [LARGE SCALE GENOMIC DNA]</scope>
    <source>
        <strain evidence="3 4">D13</strain>
    </source>
</reference>
<name>A0A2P1PWC7_9GAMM</name>
<dbReference type="NCBIfam" id="NF033681">
    <property type="entry name" value="ExeM_NucH_DNase"/>
    <property type="match status" value="1"/>
</dbReference>
<dbReference type="GO" id="GO:0003824">
    <property type="term" value="F:catalytic activity"/>
    <property type="evidence" value="ECO:0007669"/>
    <property type="project" value="InterPro"/>
</dbReference>
<sequence>MLPFPRPFLPACLALAAAFVPDSSQAVVTPIHDVQGNGSATPIPGTTVEVQGVVTANFQGAGRLRGFFLQERDATVDADPNTSEGIFIFCNACATGALEGTLMSVTGTVSEFNGMTEITSTSVVLLDGGNHLAEVTPATIDLPIAGVVDDYYEAREGMKVQFVDPLSVGEHFQLFRFGEVELYEGSRPRQFTEFNTPSVSGYAAHLDALARRTILIDDENNTENAPLTAANGSQAIFYPRANAGFSVGTQGVDFFRAGDQVQSLIGVLHWDFAGVTGTSAWRIRPTLANPVTFTVANPRPADPPVVDGAITAVSMNLLNYFTTIDTTSSNTTGPCGPAATVDCRGADSVAELIRQRERTSIVICDLNATIYGLVELENTTPSASISDLLGAVNTRCGGAHPYAFANTGGTLGPDAIRVQHIYRTGIVSPVGSPISDLDPIHSRPPSAQTYDVVDATNLAFGQRFTAVVSHFKSKGSSAGLPGDDDANDGAGASNATRTAQANRLITWINTSVLPATGDPDVLLLGDFNSYAQETPITALTGAGYQDLISTRLGATAYSYLFDGQVGHLDYAFANAALATQVTGIGIWHINSDEVELFDYNDDIRDTPGEATFEEEPNGAALVPPRVLFQAASPYRASDHDPVMVGLFGLPDPMFQNGFE</sequence>
<organism evidence="3 4">
    <name type="scientific">Ahniella affigens</name>
    <dbReference type="NCBI Taxonomy" id="2021234"/>
    <lineage>
        <taxon>Bacteria</taxon>
        <taxon>Pseudomonadati</taxon>
        <taxon>Pseudomonadota</taxon>
        <taxon>Gammaproteobacteria</taxon>
        <taxon>Lysobacterales</taxon>
        <taxon>Rhodanobacteraceae</taxon>
        <taxon>Ahniella</taxon>
    </lineage>
</organism>
<reference evidence="3 4" key="1">
    <citation type="submission" date="2018-03" db="EMBL/GenBank/DDBJ databases">
        <title>Ahniella affigens gen. nov., sp. nov., a gammaproteobacterium isolated from sandy soil near a stream.</title>
        <authorList>
            <person name="Ko Y."/>
            <person name="Kim J.-H."/>
        </authorList>
    </citation>
    <scope>NUCLEOTIDE SEQUENCE [LARGE SCALE GENOMIC DNA]</scope>
    <source>
        <strain evidence="3 4">D13</strain>
    </source>
</reference>
<dbReference type="EMBL" id="CP027860">
    <property type="protein sequence ID" value="AVP99161.1"/>
    <property type="molecule type" value="Genomic_DNA"/>
</dbReference>
<keyword evidence="4" id="KW-1185">Reference proteome</keyword>
<feature type="signal peptide" evidence="1">
    <location>
        <begin position="1"/>
        <end position="26"/>
    </location>
</feature>
<dbReference type="InterPro" id="IPR005135">
    <property type="entry name" value="Endo/exonuclease/phosphatase"/>
</dbReference>
<dbReference type="InterPro" id="IPR047971">
    <property type="entry name" value="ExeM-like"/>
</dbReference>